<protein>
    <submittedName>
        <fullName evidence="2">Uncharacterized protein</fullName>
    </submittedName>
</protein>
<evidence type="ECO:0000313" key="2">
    <source>
        <dbReference type="EMBL" id="CRF44153.1"/>
    </source>
</evidence>
<name>A0A0K2XEY2_9HELI</name>
<dbReference type="Proteomes" id="UP000041394">
    <property type="component" value="Unassembled WGS sequence"/>
</dbReference>
<dbReference type="EMBL" id="CDMN01000029">
    <property type="protein sequence ID" value="CRF44153.1"/>
    <property type="molecule type" value="Genomic_DNA"/>
</dbReference>
<proteinExistence type="predicted"/>
<feature type="transmembrane region" description="Helical" evidence="1">
    <location>
        <begin position="6"/>
        <end position="29"/>
    </location>
</feature>
<evidence type="ECO:0000313" key="3">
    <source>
        <dbReference type="Proteomes" id="UP000041394"/>
    </source>
</evidence>
<gene>
    <name evidence="2" type="ORF">HAL09_07250</name>
</gene>
<evidence type="ECO:0000256" key="1">
    <source>
        <dbReference type="SAM" id="Phobius"/>
    </source>
</evidence>
<dbReference type="AlphaFoldDB" id="A0A0K2XEY2"/>
<accession>A0A0K2XEY2</accession>
<keyword evidence="1" id="KW-1133">Transmembrane helix</keyword>
<keyword evidence="1" id="KW-0472">Membrane</keyword>
<sequence>MGGGSVFIFLGGVWVLGAFVWVGGCWFAVLPGAGVCLFGAGSKSGSAHEGGFENDLPSASQHQITLVL</sequence>
<keyword evidence="1" id="KW-0812">Transmembrane</keyword>
<reference evidence="2 3" key="1">
    <citation type="submission" date="2014-12" db="EMBL/GenBank/DDBJ databases">
        <authorList>
            <person name="Jaenicke S."/>
        </authorList>
    </citation>
    <scope>NUCLEOTIDE SEQUENCE [LARGE SCALE GENOMIC DNA]</scope>
    <source>
        <strain evidence="2">ASB9</strain>
    </source>
</reference>
<organism evidence="2 3">
    <name type="scientific">Helicobacter ailurogastricus</name>
    <dbReference type="NCBI Taxonomy" id="1578720"/>
    <lineage>
        <taxon>Bacteria</taxon>
        <taxon>Pseudomonadati</taxon>
        <taxon>Campylobacterota</taxon>
        <taxon>Epsilonproteobacteria</taxon>
        <taxon>Campylobacterales</taxon>
        <taxon>Helicobacteraceae</taxon>
        <taxon>Helicobacter</taxon>
    </lineage>
</organism>